<dbReference type="EMBL" id="LR798218">
    <property type="protein sequence ID" value="CAB5195041.1"/>
    <property type="molecule type" value="Genomic_DNA"/>
</dbReference>
<name>A0A6J5KXY1_9CAUD</name>
<dbReference type="EMBL" id="LR796192">
    <property type="protein sequence ID" value="CAB4126095.1"/>
    <property type="molecule type" value="Genomic_DNA"/>
</dbReference>
<proteinExistence type="predicted"/>
<evidence type="ECO:0000313" key="1">
    <source>
        <dbReference type="EMBL" id="CAB4126095.1"/>
    </source>
</evidence>
<organism evidence="1">
    <name type="scientific">uncultured Caudovirales phage</name>
    <dbReference type="NCBI Taxonomy" id="2100421"/>
    <lineage>
        <taxon>Viruses</taxon>
        <taxon>Duplodnaviria</taxon>
        <taxon>Heunggongvirae</taxon>
        <taxon>Uroviricota</taxon>
        <taxon>Caudoviricetes</taxon>
        <taxon>Peduoviridae</taxon>
        <taxon>Maltschvirus</taxon>
        <taxon>Maltschvirus maltsch</taxon>
    </lineage>
</organism>
<gene>
    <name evidence="2" type="ORF">UFOVP170_42</name>
    <name evidence="1" type="ORF">UFOVP73_20</name>
</gene>
<protein>
    <submittedName>
        <fullName evidence="1">Uncharacterized protein</fullName>
    </submittedName>
</protein>
<accession>A0A6J5KXY1</accession>
<reference evidence="1" key="1">
    <citation type="submission" date="2020-04" db="EMBL/GenBank/DDBJ databases">
        <authorList>
            <person name="Chiriac C."/>
            <person name="Salcher M."/>
            <person name="Ghai R."/>
            <person name="Kavagutti S V."/>
        </authorList>
    </citation>
    <scope>NUCLEOTIDE SEQUENCE</scope>
</reference>
<evidence type="ECO:0000313" key="2">
    <source>
        <dbReference type="EMBL" id="CAB5195041.1"/>
    </source>
</evidence>
<sequence>MSSHRHALNVMQAHSEQFPADFAAWLKDNPDVWLRFCDEAVAIHKRGFSHYSSKTIIHVLRHHSSLHEESGPWKLNNNHTPYLARLFDLTHPDRRGMWEYRETKRVTRGQLDLGGAWGEGASA</sequence>